<dbReference type="PANTHER" id="PTHR30337:SF7">
    <property type="entry name" value="PHOSPHOESTERASE"/>
    <property type="match status" value="1"/>
</dbReference>
<comment type="caution">
    <text evidence="3">The sequence shown here is derived from an EMBL/GenBank/DDBJ whole genome shotgun (WGS) entry which is preliminary data.</text>
</comment>
<dbReference type="Proteomes" id="UP000534578">
    <property type="component" value="Unassembled WGS sequence"/>
</dbReference>
<accession>A0A7W3YKE1</accession>
<dbReference type="SUPFAM" id="SSF56300">
    <property type="entry name" value="Metallo-dependent phosphatases"/>
    <property type="match status" value="1"/>
</dbReference>
<proteinExistence type="predicted"/>
<dbReference type="EMBL" id="JACIVE010000016">
    <property type="protein sequence ID" value="MBB1094788.1"/>
    <property type="molecule type" value="Genomic_DNA"/>
</dbReference>
<protein>
    <submittedName>
        <fullName evidence="3">Metallophosphoesterase</fullName>
    </submittedName>
</protein>
<dbReference type="CDD" id="cd00840">
    <property type="entry name" value="MPP_Mre11_N"/>
    <property type="match status" value="1"/>
</dbReference>
<dbReference type="PANTHER" id="PTHR30337">
    <property type="entry name" value="COMPONENT OF ATP-DEPENDENT DSDNA EXONUCLEASE"/>
    <property type="match status" value="1"/>
</dbReference>
<reference evidence="3 4" key="1">
    <citation type="submission" date="2020-07" db="EMBL/GenBank/DDBJ databases">
        <title>Description of Limosilactobacillus balticus sp. nov., Limosilactobacillus agrestis sp. nov., Limosilactobacillus albertensis sp. nov., Limosilactobacillus rudii sp. nov., Limosilactobacillus fastidiosus sp. nov., five novel Limosilactobacillus species isolated from the vertebrate gastrointestinal tract, and proposal of 6 subspecies of Limosilactobacillus reuteri adapted to the gastrointestinal tract of specific vertebrate hosts.</title>
        <authorList>
            <person name="Li F."/>
            <person name="Cheng C."/>
            <person name="Zheng J."/>
            <person name="Quevedo R.M."/>
            <person name="Li J."/>
            <person name="Roos S."/>
            <person name="Gaenzle M.G."/>
            <person name="Walter J."/>
        </authorList>
    </citation>
    <scope>NUCLEOTIDE SEQUENCE [LARGE SCALE GENOMIC DNA]</scope>
    <source>
        <strain evidence="3 4">BG-MG3-A</strain>
    </source>
</reference>
<dbReference type="InterPro" id="IPR014576">
    <property type="entry name" value="Pesterase_YhaO"/>
</dbReference>
<dbReference type="InterPro" id="IPR050535">
    <property type="entry name" value="DNA_Repair-Maintenance_Comp"/>
</dbReference>
<evidence type="ECO:0000259" key="2">
    <source>
        <dbReference type="Pfam" id="PF00149"/>
    </source>
</evidence>
<dbReference type="InterPro" id="IPR029052">
    <property type="entry name" value="Metallo-depent_PP-like"/>
</dbReference>
<dbReference type="InterPro" id="IPR041796">
    <property type="entry name" value="Mre11_N"/>
</dbReference>
<dbReference type="InterPro" id="IPR004843">
    <property type="entry name" value="Calcineurin-like_PHP"/>
</dbReference>
<dbReference type="Gene3D" id="3.60.21.10">
    <property type="match status" value="1"/>
</dbReference>
<feature type="domain" description="Calcineurin-like phosphoesterase" evidence="2">
    <location>
        <begin position="1"/>
        <end position="196"/>
    </location>
</feature>
<evidence type="ECO:0000313" key="3">
    <source>
        <dbReference type="EMBL" id="MBB1094788.1"/>
    </source>
</evidence>
<name>A0A7W3YKE1_9LACO</name>
<dbReference type="Pfam" id="PF00149">
    <property type="entry name" value="Metallophos"/>
    <property type="match status" value="1"/>
</dbReference>
<sequence>MRFIHTADLHLDSPFLGLTSMPKLLWERVHSSTFTAFRKVVDEAINLKVDFVLISGDIYDRDQQSIAAIEFFIKQCERLNQAHIPVYLLYGNHDYQIVQDTGRLPMNVHVFGNRVMTTTLTLSNHDTVAISGFSYDQRWIKEDQVKKYPLKRNETWHIGMLHGATRQSQGNRYAPFAIDELIAKNYDYWALGHIHKHQILNEKPPIIYSGNPQGRHKNEAGQHGYYLVESQGNKLVPQFKPIAEIEWTSLTVSVLPTSNLTEVEQFLSQTIDGKLKKAPFQLVELTIANIEQLSPTIQHLLANGDVLEHLQDQNADNGKWWVYDLLLQPQDSLPSMTDLDEQYWQQAAKEVFTLANVAELTKSLAKDTDLAAKLTSLDLQQLKQATTQLLRRED</sequence>
<dbReference type="PIRSF" id="PIRSF033091">
    <property type="entry name" value="Pesterase_YhaO"/>
    <property type="match status" value="1"/>
</dbReference>
<gene>
    <name evidence="3" type="ORF">H5R92_00950</name>
</gene>
<dbReference type="AlphaFoldDB" id="A0A7W3YKE1"/>
<dbReference type="RefSeq" id="WP_182577765.1">
    <property type="nucleotide sequence ID" value="NZ_JACIVE010000016.1"/>
</dbReference>
<evidence type="ECO:0000313" key="4">
    <source>
        <dbReference type="Proteomes" id="UP000534578"/>
    </source>
</evidence>
<keyword evidence="1" id="KW-0378">Hydrolase</keyword>
<organism evidence="3 4">
    <name type="scientific">Limosilactobacillus agrestis</name>
    <dbReference type="NCBI Taxonomy" id="2759748"/>
    <lineage>
        <taxon>Bacteria</taxon>
        <taxon>Bacillati</taxon>
        <taxon>Bacillota</taxon>
        <taxon>Bacilli</taxon>
        <taxon>Lactobacillales</taxon>
        <taxon>Lactobacillaceae</taxon>
        <taxon>Limosilactobacillus</taxon>
    </lineage>
</organism>
<dbReference type="GO" id="GO:0016787">
    <property type="term" value="F:hydrolase activity"/>
    <property type="evidence" value="ECO:0007669"/>
    <property type="project" value="UniProtKB-KW"/>
</dbReference>
<evidence type="ECO:0000256" key="1">
    <source>
        <dbReference type="ARBA" id="ARBA00022801"/>
    </source>
</evidence>